<keyword evidence="4" id="KW-0560">Oxidoreductase</keyword>
<dbReference type="InterPro" id="IPR020831">
    <property type="entry name" value="GlycerAld/Erythrose_P_DH"/>
</dbReference>
<name>A0A8J5F2H5_ZINOF</name>
<gene>
    <name evidence="8" type="ORF">ZIOFF_062773</name>
</gene>
<dbReference type="PANTHER" id="PTHR10836:SF112">
    <property type="entry name" value="GLYCERALDEHYDE-3-PHOSPHATE DEHYDROGENASE GAPC1, CYTOSOLIC-RELATED"/>
    <property type="match status" value="1"/>
</dbReference>
<evidence type="ECO:0000313" key="8">
    <source>
        <dbReference type="EMBL" id="KAG6479310.1"/>
    </source>
</evidence>
<dbReference type="AlphaFoldDB" id="A0A8J5F2H5"/>
<dbReference type="EMBL" id="JACMSC010000017">
    <property type="protein sequence ID" value="KAG6479310.1"/>
    <property type="molecule type" value="Genomic_DNA"/>
</dbReference>
<accession>A0A8J5F2H5</accession>
<evidence type="ECO:0000259" key="7">
    <source>
        <dbReference type="SMART" id="SM00846"/>
    </source>
</evidence>
<dbReference type="Gene3D" id="3.40.50.720">
    <property type="entry name" value="NAD(P)-binding Rossmann-like Domain"/>
    <property type="match status" value="1"/>
</dbReference>
<dbReference type="GO" id="GO:0004365">
    <property type="term" value="F:glyceraldehyde-3-phosphate dehydrogenase (NAD+) (phosphorylating) activity"/>
    <property type="evidence" value="ECO:0007669"/>
    <property type="project" value="UniProtKB-EC"/>
</dbReference>
<dbReference type="GO" id="GO:0006096">
    <property type="term" value="P:glycolytic process"/>
    <property type="evidence" value="ECO:0007669"/>
    <property type="project" value="UniProtKB-KW"/>
</dbReference>
<dbReference type="PANTHER" id="PTHR10836">
    <property type="entry name" value="GLYCERALDEHYDE 3-PHOSPHATE DEHYDROGENASE"/>
    <property type="match status" value="1"/>
</dbReference>
<dbReference type="EC" id="1.2.1.12" evidence="3"/>
<keyword evidence="9" id="KW-1185">Reference proteome</keyword>
<dbReference type="Proteomes" id="UP000734854">
    <property type="component" value="Unassembled WGS sequence"/>
</dbReference>
<dbReference type="InterPro" id="IPR036291">
    <property type="entry name" value="NAD(P)-bd_dom_sf"/>
</dbReference>
<evidence type="ECO:0000256" key="2">
    <source>
        <dbReference type="ARBA" id="ARBA00007406"/>
    </source>
</evidence>
<keyword evidence="5" id="KW-0520">NAD</keyword>
<organism evidence="8 9">
    <name type="scientific">Zingiber officinale</name>
    <name type="common">Ginger</name>
    <name type="synonym">Amomum zingiber</name>
    <dbReference type="NCBI Taxonomy" id="94328"/>
    <lineage>
        <taxon>Eukaryota</taxon>
        <taxon>Viridiplantae</taxon>
        <taxon>Streptophyta</taxon>
        <taxon>Embryophyta</taxon>
        <taxon>Tracheophyta</taxon>
        <taxon>Spermatophyta</taxon>
        <taxon>Magnoliopsida</taxon>
        <taxon>Liliopsida</taxon>
        <taxon>Zingiberales</taxon>
        <taxon>Zingiberaceae</taxon>
        <taxon>Zingiber</taxon>
    </lineage>
</organism>
<evidence type="ECO:0000256" key="5">
    <source>
        <dbReference type="ARBA" id="ARBA00023027"/>
    </source>
</evidence>
<comment type="pathway">
    <text evidence="1">Carbohydrate degradation; glycolysis; pyruvate from D-glyceraldehyde 3-phosphate: step 1/5.</text>
</comment>
<evidence type="ECO:0000256" key="1">
    <source>
        <dbReference type="ARBA" id="ARBA00004869"/>
    </source>
</evidence>
<evidence type="ECO:0000313" key="9">
    <source>
        <dbReference type="Proteomes" id="UP000734854"/>
    </source>
</evidence>
<evidence type="ECO:0000256" key="4">
    <source>
        <dbReference type="ARBA" id="ARBA00023002"/>
    </source>
</evidence>
<dbReference type="GO" id="GO:0051287">
    <property type="term" value="F:NAD binding"/>
    <property type="evidence" value="ECO:0007669"/>
    <property type="project" value="InterPro"/>
</dbReference>
<protein>
    <recommendedName>
        <fullName evidence="3">glyceraldehyde-3-phosphate dehydrogenase (phosphorylating)</fullName>
        <ecNumber evidence="3">1.2.1.12</ecNumber>
    </recommendedName>
</protein>
<dbReference type="SUPFAM" id="SSF51735">
    <property type="entry name" value="NAD(P)-binding Rossmann-fold domains"/>
    <property type="match status" value="1"/>
</dbReference>
<evidence type="ECO:0000256" key="3">
    <source>
        <dbReference type="ARBA" id="ARBA00013119"/>
    </source>
</evidence>
<dbReference type="SMART" id="SM00846">
    <property type="entry name" value="Gp_dh_N"/>
    <property type="match status" value="1"/>
</dbReference>
<dbReference type="GO" id="GO:0005829">
    <property type="term" value="C:cytosol"/>
    <property type="evidence" value="ECO:0007669"/>
    <property type="project" value="TreeGrafter"/>
</dbReference>
<dbReference type="InterPro" id="IPR020828">
    <property type="entry name" value="GlycerAld_3-P_DH_NAD(P)-bd"/>
</dbReference>
<comment type="caution">
    <text evidence="8">The sequence shown here is derived from an EMBL/GenBank/DDBJ whole genome shotgun (WGS) entry which is preliminary data.</text>
</comment>
<proteinExistence type="inferred from homology"/>
<feature type="domain" description="Glyceraldehyde 3-phosphate dehydrogenase NAD(P) binding" evidence="7">
    <location>
        <begin position="52"/>
        <end position="159"/>
    </location>
</feature>
<reference evidence="8 9" key="1">
    <citation type="submission" date="2020-08" db="EMBL/GenBank/DDBJ databases">
        <title>Plant Genome Project.</title>
        <authorList>
            <person name="Zhang R.-G."/>
        </authorList>
    </citation>
    <scope>NUCLEOTIDE SEQUENCE [LARGE SCALE GENOMIC DNA]</scope>
    <source>
        <tissue evidence="8">Rhizome</tissue>
    </source>
</reference>
<keyword evidence="6" id="KW-0324">Glycolysis</keyword>
<sequence>MRLTFPKRPCPVSTVAAAGLDFSQTCVPRLHHRISSIISAATPRSSLPLPKIKIDINVTLQSEDVELVVVNDPFITTDYMTYMFKYDTVHGKWKHNEIKVKDSKTLLFGEKEVTVFGIRNPEEIPWGETGANFVVKSTGVFTDKDKAAAHLKVVDDTICQVAL</sequence>
<comment type="similarity">
    <text evidence="2">Belongs to the glyceraldehyde-3-phosphate dehydrogenase family.</text>
</comment>
<dbReference type="Pfam" id="PF00044">
    <property type="entry name" value="Gp_dh_N"/>
    <property type="match status" value="1"/>
</dbReference>
<evidence type="ECO:0000256" key="6">
    <source>
        <dbReference type="ARBA" id="ARBA00023152"/>
    </source>
</evidence>